<reference evidence="2" key="1">
    <citation type="submission" date="2020-06" db="EMBL/GenBank/DDBJ databases">
        <title>Isolation of Planomicrobium glaciei.</title>
        <authorList>
            <person name="Malisova L."/>
            <person name="Safrankova R."/>
            <person name="Jakubu V."/>
            <person name="Spanelova P."/>
        </authorList>
    </citation>
    <scope>NUCLEOTIDE SEQUENCE [LARGE SCALE GENOMIC DNA]</scope>
    <source>
        <strain evidence="2">NRL-ATB46093</strain>
    </source>
</reference>
<sequence length="347" mass="38975">MTYYYIAAKNILAVKTNIKNFSWSFGSQMPEGTAEEYERCAVKMHIVLEDFNDDELLKDMGRYHYFNGSPGADALYYTRRLPLKFLKQKLRVKAEGLLSDEPKITVNRAYYKLITHRIMNLHSIHYIATDLAALLLLRKGYAPIHCSAFKAEDATVAIFAPPDTGKTLSTMTACGDFGASFIAEDLAITDGKHIFSVPWTNSFDHYAKNKQASNSASKRKAASPEGNVAKANAILDAEVVTHVAILEKGQDEVISESNKVAVNKLMNLNRYEFNFLRAPLLIAYEFFNPGLMIDEGTAIEKDIMTSLVRNSEKAFTLRKRNPTHYAESLLNEMKERKAAAVKIVSLH</sequence>
<dbReference type="STRING" id="459472.SAMN04487975_11581"/>
<dbReference type="Proteomes" id="UP000509222">
    <property type="component" value="Chromosome"/>
</dbReference>
<dbReference type="EMBL" id="CP051177">
    <property type="protein sequence ID" value="QKX49453.1"/>
    <property type="molecule type" value="Genomic_DNA"/>
</dbReference>
<dbReference type="RefSeq" id="WP_053166794.1">
    <property type="nucleotide sequence ID" value="NZ_CP051177.1"/>
</dbReference>
<dbReference type="OrthoDB" id="1550607at2"/>
<proteinExistence type="predicted"/>
<accession>A0A1G8JZI9</accession>
<organism evidence="1 2">
    <name type="scientific">Planococcus glaciei</name>
    <dbReference type="NCBI Taxonomy" id="459472"/>
    <lineage>
        <taxon>Bacteria</taxon>
        <taxon>Bacillati</taxon>
        <taxon>Bacillota</taxon>
        <taxon>Bacilli</taxon>
        <taxon>Bacillales</taxon>
        <taxon>Caryophanaceae</taxon>
        <taxon>Planococcus</taxon>
    </lineage>
</organism>
<evidence type="ECO:0000313" key="1">
    <source>
        <dbReference type="EMBL" id="QKX49453.1"/>
    </source>
</evidence>
<gene>
    <name evidence="1" type="ORF">HF394_02030</name>
</gene>
<name>A0A1G8JZI9_9BACL</name>
<protein>
    <submittedName>
        <fullName evidence="1">Uncharacterized protein</fullName>
    </submittedName>
</protein>
<evidence type="ECO:0000313" key="2">
    <source>
        <dbReference type="Proteomes" id="UP000509222"/>
    </source>
</evidence>
<keyword evidence="2" id="KW-1185">Reference proteome</keyword>
<dbReference type="AlphaFoldDB" id="A0A1G8JZI9"/>
<dbReference type="eggNOG" id="ENOG5033RWB">
    <property type="taxonomic scope" value="Bacteria"/>
</dbReference>